<dbReference type="Proteomes" id="UP000615755">
    <property type="component" value="Unassembled WGS sequence"/>
</dbReference>
<feature type="domain" description="Histidine kinase" evidence="8">
    <location>
        <begin position="439"/>
        <end position="655"/>
    </location>
</feature>
<evidence type="ECO:0000313" key="10">
    <source>
        <dbReference type="Proteomes" id="UP000615755"/>
    </source>
</evidence>
<dbReference type="SUPFAM" id="SSF81901">
    <property type="entry name" value="HCP-like"/>
    <property type="match status" value="1"/>
</dbReference>
<evidence type="ECO:0000256" key="7">
    <source>
        <dbReference type="SAM" id="Phobius"/>
    </source>
</evidence>
<proteinExistence type="predicted"/>
<dbReference type="Gene3D" id="3.30.565.10">
    <property type="entry name" value="Histidine kinase-like ATPase, C-terminal domain"/>
    <property type="match status" value="1"/>
</dbReference>
<keyword evidence="3" id="KW-0597">Phosphoprotein</keyword>
<dbReference type="InterPro" id="IPR050351">
    <property type="entry name" value="BphY/WalK/GraS-like"/>
</dbReference>
<dbReference type="Pfam" id="PF02518">
    <property type="entry name" value="HATPase_c"/>
    <property type="match status" value="1"/>
</dbReference>
<evidence type="ECO:0000259" key="8">
    <source>
        <dbReference type="PROSITE" id="PS50109"/>
    </source>
</evidence>
<dbReference type="SMART" id="SM00388">
    <property type="entry name" value="HisKA"/>
    <property type="match status" value="1"/>
</dbReference>
<dbReference type="SUPFAM" id="SSF47384">
    <property type="entry name" value="Homodimeric domain of signal transducing histidine kinase"/>
    <property type="match status" value="1"/>
</dbReference>
<dbReference type="InterPro" id="IPR036097">
    <property type="entry name" value="HisK_dim/P_sf"/>
</dbReference>
<dbReference type="EC" id="2.7.13.3" evidence="2"/>
<dbReference type="PRINTS" id="PR00344">
    <property type="entry name" value="BCTRLSENSOR"/>
</dbReference>
<accession>A0ABR9EGQ2</accession>
<dbReference type="InterPro" id="IPR004358">
    <property type="entry name" value="Sig_transdc_His_kin-like_C"/>
</dbReference>
<dbReference type="CDD" id="cd00082">
    <property type="entry name" value="HisKA"/>
    <property type="match status" value="1"/>
</dbReference>
<dbReference type="SUPFAM" id="SSF55874">
    <property type="entry name" value="ATPase domain of HSP90 chaperone/DNA topoisomerase II/histidine kinase"/>
    <property type="match status" value="1"/>
</dbReference>
<sequence length="657" mass="75178">MSLSTIENLISQGQLEQAYSTLKTVEASGKQNQNKIQLTFANILRKQHKYVEAIAVLNKIELSPSAPLLFQYEVTKERGINYRRNHQLDMAESTYLDALKLAKLTQDTTLIGQSYNNLGTLYDTKNNVATSMEYHLKAQEILKDSINWEVKASNFYNLGDLSVRIHNLEQAEFFFTNALINDKKSKQVMNIADTAIRLAEVTLKNKKYPQALSQFLDVIKILTPLDANSNLSRAYNSLHLIYIELGNHHMALSSIQKSLNHSLKTQSPIQQSYSYLHIIKYHLKLKNIALSELYIAKAEPLIKTMNNHIFEAKLYLYKAKYEKLKQRHKEAYTYLNKAFSIHRLADIEVNQGATEQYKQQVNALVQYQKLAQTEQKSALMKVELKNQILLKRSWLLACIMVLLLSAIVVYLYIIKHRNAQYKAKLYQTNLKQKDQMLADISHELRTPLSVLKLHVEALEHNLLDNKVLAHSKINNKISQLNNLISDVYQLSQAQNQALQLNWQQYQLSTLIAYYLSDSKALAEQHNLRFIADIEIADDTYITTDKQKLDQIITNLIKNACLYTDTPGHIRLKVRICTEHIFIQIDDTTPGVSDAQLNKLFERLYRIDKSRSRALGGSGLGLSICESLTQALQGEICLHHGKSGGLCVRMKLPITPTM</sequence>
<dbReference type="InterPro" id="IPR019734">
    <property type="entry name" value="TPR_rpt"/>
</dbReference>
<dbReference type="SMART" id="SM00387">
    <property type="entry name" value="HATPase_c"/>
    <property type="match status" value="1"/>
</dbReference>
<evidence type="ECO:0000256" key="4">
    <source>
        <dbReference type="ARBA" id="ARBA00022679"/>
    </source>
</evidence>
<evidence type="ECO:0000256" key="2">
    <source>
        <dbReference type="ARBA" id="ARBA00012438"/>
    </source>
</evidence>
<dbReference type="RefSeq" id="WP_192509339.1">
    <property type="nucleotide sequence ID" value="NZ_AQGV01000015.1"/>
</dbReference>
<dbReference type="InterPro" id="IPR005467">
    <property type="entry name" value="His_kinase_dom"/>
</dbReference>
<evidence type="ECO:0000256" key="1">
    <source>
        <dbReference type="ARBA" id="ARBA00000085"/>
    </source>
</evidence>
<comment type="caution">
    <text evidence="9">The sequence shown here is derived from an EMBL/GenBank/DDBJ whole genome shotgun (WGS) entry which is preliminary data.</text>
</comment>
<dbReference type="EMBL" id="AQGV01000015">
    <property type="protein sequence ID" value="MBE0370183.1"/>
    <property type="molecule type" value="Genomic_DNA"/>
</dbReference>
<evidence type="ECO:0000256" key="6">
    <source>
        <dbReference type="ARBA" id="ARBA00023012"/>
    </source>
</evidence>
<dbReference type="PROSITE" id="PS50109">
    <property type="entry name" value="HIS_KIN"/>
    <property type="match status" value="1"/>
</dbReference>
<protein>
    <recommendedName>
        <fullName evidence="2">histidine kinase</fullName>
        <ecNumber evidence="2">2.7.13.3</ecNumber>
    </recommendedName>
</protein>
<dbReference type="SUPFAM" id="SSF48452">
    <property type="entry name" value="TPR-like"/>
    <property type="match status" value="1"/>
</dbReference>
<dbReference type="PANTHER" id="PTHR45453:SF1">
    <property type="entry name" value="PHOSPHATE REGULON SENSOR PROTEIN PHOR"/>
    <property type="match status" value="1"/>
</dbReference>
<keyword evidence="5" id="KW-0418">Kinase</keyword>
<dbReference type="Gene3D" id="1.10.287.130">
    <property type="match status" value="1"/>
</dbReference>
<reference evidence="9 10" key="1">
    <citation type="submission" date="2015-03" db="EMBL/GenBank/DDBJ databases">
        <title>Genome sequence of Pseudoalteromonas aurantia.</title>
        <authorList>
            <person name="Xie B.-B."/>
            <person name="Rong J.-C."/>
            <person name="Qin Q.-L."/>
            <person name="Zhang Y.-Z."/>
        </authorList>
    </citation>
    <scope>NUCLEOTIDE SEQUENCE [LARGE SCALE GENOMIC DNA]</scope>
    <source>
        <strain evidence="9 10">208</strain>
    </source>
</reference>
<keyword evidence="7" id="KW-0812">Transmembrane</keyword>
<dbReference type="PANTHER" id="PTHR45453">
    <property type="entry name" value="PHOSPHATE REGULON SENSOR PROTEIN PHOR"/>
    <property type="match status" value="1"/>
</dbReference>
<gene>
    <name evidence="9" type="ORF">PAUR_b0157</name>
</gene>
<dbReference type="Gene3D" id="1.25.40.10">
    <property type="entry name" value="Tetratricopeptide repeat domain"/>
    <property type="match status" value="3"/>
</dbReference>
<keyword evidence="6" id="KW-0902">Two-component regulatory system</keyword>
<comment type="catalytic activity">
    <reaction evidence="1">
        <text>ATP + protein L-histidine = ADP + protein N-phospho-L-histidine.</text>
        <dbReference type="EC" id="2.7.13.3"/>
    </reaction>
</comment>
<dbReference type="InterPro" id="IPR036890">
    <property type="entry name" value="HATPase_C_sf"/>
</dbReference>
<name>A0ABR9EGQ2_9GAMM</name>
<keyword evidence="4" id="KW-0808">Transferase</keyword>
<keyword evidence="10" id="KW-1185">Reference proteome</keyword>
<organism evidence="9 10">
    <name type="scientific">Pseudoalteromonas aurantia 208</name>
    <dbReference type="NCBI Taxonomy" id="1314867"/>
    <lineage>
        <taxon>Bacteria</taxon>
        <taxon>Pseudomonadati</taxon>
        <taxon>Pseudomonadota</taxon>
        <taxon>Gammaproteobacteria</taxon>
        <taxon>Alteromonadales</taxon>
        <taxon>Pseudoalteromonadaceae</taxon>
        <taxon>Pseudoalteromonas</taxon>
    </lineage>
</organism>
<dbReference type="InterPro" id="IPR011990">
    <property type="entry name" value="TPR-like_helical_dom_sf"/>
</dbReference>
<dbReference type="InterPro" id="IPR003661">
    <property type="entry name" value="HisK_dim/P_dom"/>
</dbReference>
<dbReference type="InterPro" id="IPR003594">
    <property type="entry name" value="HATPase_dom"/>
</dbReference>
<dbReference type="SMART" id="SM00028">
    <property type="entry name" value="TPR"/>
    <property type="match status" value="7"/>
</dbReference>
<keyword evidence="7" id="KW-0472">Membrane</keyword>
<evidence type="ECO:0000256" key="3">
    <source>
        <dbReference type="ARBA" id="ARBA00022553"/>
    </source>
</evidence>
<evidence type="ECO:0000313" key="9">
    <source>
        <dbReference type="EMBL" id="MBE0370183.1"/>
    </source>
</evidence>
<dbReference type="Pfam" id="PF00512">
    <property type="entry name" value="HisKA"/>
    <property type="match status" value="1"/>
</dbReference>
<feature type="transmembrane region" description="Helical" evidence="7">
    <location>
        <begin position="394"/>
        <end position="414"/>
    </location>
</feature>
<keyword evidence="7" id="KW-1133">Transmembrane helix</keyword>
<evidence type="ECO:0000256" key="5">
    <source>
        <dbReference type="ARBA" id="ARBA00022777"/>
    </source>
</evidence>